<protein>
    <submittedName>
        <fullName evidence="2">Fatty acid desaturase domain-containing protein</fullName>
    </submittedName>
</protein>
<evidence type="ECO:0000313" key="2">
    <source>
        <dbReference type="WBParaSite" id="ES5_v2.g12831.t1"/>
    </source>
</evidence>
<reference evidence="2" key="1">
    <citation type="submission" date="2022-11" db="UniProtKB">
        <authorList>
            <consortium name="WormBaseParasite"/>
        </authorList>
    </citation>
    <scope>IDENTIFICATION</scope>
</reference>
<proteinExistence type="predicted"/>
<organism evidence="1 2">
    <name type="scientific">Panagrolaimus sp. ES5</name>
    <dbReference type="NCBI Taxonomy" id="591445"/>
    <lineage>
        <taxon>Eukaryota</taxon>
        <taxon>Metazoa</taxon>
        <taxon>Ecdysozoa</taxon>
        <taxon>Nematoda</taxon>
        <taxon>Chromadorea</taxon>
        <taxon>Rhabditida</taxon>
        <taxon>Tylenchina</taxon>
        <taxon>Panagrolaimomorpha</taxon>
        <taxon>Panagrolaimoidea</taxon>
        <taxon>Panagrolaimidae</taxon>
        <taxon>Panagrolaimus</taxon>
    </lineage>
</organism>
<sequence length="387" mass="45308">MSPPSIAVTTTEFDENFNDATKAVLESESEVSKTRNYPTLDELRNAVPKHCFEKNAFRSCLYLIKDYSQLAFMYLLVPYIEKYLGFGGLFAWWWIMGMFGFALFVVGHDCGHTTFSNYSWLNDICGHIAHAPIFVPFWPWAKSHRQHHQHTSHVEKDKGHPWLTEEWWMQQGFVAKYYHKLIPITGFLMWSPGYLIFGVPDGSHFWPGSKLFTNKTERIQCAVSSILCIFSAMVAFYVCDYSFAAYTKYYIMPVIFTGFWIAMVTYLHHHEETIETYEEGTWNFVRGQLNTVDRRYGFGLESLLHNITDSHLVHHLFYRQIPHYHIYEATESIKPVIAKYDESLYRCRDSSTYLYEYIMLNLKLDYVKKVGNGVLQFAGIKSNDKNE</sequence>
<dbReference type="WBParaSite" id="ES5_v2.g12831.t1">
    <property type="protein sequence ID" value="ES5_v2.g12831.t1"/>
    <property type="gene ID" value="ES5_v2.g12831"/>
</dbReference>
<dbReference type="Proteomes" id="UP000887579">
    <property type="component" value="Unplaced"/>
</dbReference>
<accession>A0AC34F7C3</accession>
<name>A0AC34F7C3_9BILA</name>
<evidence type="ECO:0000313" key="1">
    <source>
        <dbReference type="Proteomes" id="UP000887579"/>
    </source>
</evidence>